<organism evidence="3">
    <name type="scientific">Solanum lycopersicum</name>
    <name type="common">Tomato</name>
    <name type="synonym">Lycopersicon esculentum</name>
    <dbReference type="NCBI Taxonomy" id="4081"/>
    <lineage>
        <taxon>Eukaryota</taxon>
        <taxon>Viridiplantae</taxon>
        <taxon>Streptophyta</taxon>
        <taxon>Embryophyta</taxon>
        <taxon>Tracheophyta</taxon>
        <taxon>Spermatophyta</taxon>
        <taxon>Magnoliopsida</taxon>
        <taxon>eudicotyledons</taxon>
        <taxon>Gunneridae</taxon>
        <taxon>Pentapetalae</taxon>
        <taxon>asterids</taxon>
        <taxon>lamiids</taxon>
        <taxon>Solanales</taxon>
        <taxon>Solanaceae</taxon>
        <taxon>Solanoideae</taxon>
        <taxon>Solaneae</taxon>
        <taxon>Solanum</taxon>
        <taxon>Solanum subgen. Lycopersicon</taxon>
    </lineage>
</organism>
<dbReference type="PRINTS" id="PR00385">
    <property type="entry name" value="P450"/>
</dbReference>
<evidence type="ECO:0000313" key="4">
    <source>
        <dbReference type="Proteomes" id="UP000004994"/>
    </source>
</evidence>
<dbReference type="GO" id="GO:0020037">
    <property type="term" value="F:heme binding"/>
    <property type="evidence" value="ECO:0007669"/>
    <property type="project" value="InterPro"/>
</dbReference>
<dbReference type="GO" id="GO:0016705">
    <property type="term" value="F:oxidoreductase activity, acting on paired donors, with incorporation or reduction of molecular oxygen"/>
    <property type="evidence" value="ECO:0007669"/>
    <property type="project" value="InterPro"/>
</dbReference>
<evidence type="ECO:0000256" key="1">
    <source>
        <dbReference type="ARBA" id="ARBA00023002"/>
    </source>
</evidence>
<protein>
    <recommendedName>
        <fullName evidence="5">Cytochrome P450</fullName>
    </recommendedName>
</protein>
<dbReference type="EnsemblPlants" id="Solyc09g092565.1.1">
    <property type="protein sequence ID" value="Solyc09g092565.1.1.1"/>
    <property type="gene ID" value="Solyc09g092565.1"/>
</dbReference>
<dbReference type="AlphaFoldDB" id="A0A3Q7J4I3"/>
<name>A0A3Q7J4I3_SOLLC</name>
<keyword evidence="2" id="KW-0349">Heme</keyword>
<reference evidence="3" key="1">
    <citation type="journal article" date="2012" name="Nature">
        <title>The tomato genome sequence provides insights into fleshy fruit evolution.</title>
        <authorList>
            <consortium name="Tomato Genome Consortium"/>
        </authorList>
    </citation>
    <scope>NUCLEOTIDE SEQUENCE [LARGE SCALE GENOMIC DNA]</scope>
    <source>
        <strain evidence="3">cv. Heinz 1706</strain>
    </source>
</reference>
<dbReference type="SUPFAM" id="SSF48264">
    <property type="entry name" value="Cytochrome P450"/>
    <property type="match status" value="1"/>
</dbReference>
<reference evidence="3" key="2">
    <citation type="submission" date="2019-01" db="UniProtKB">
        <authorList>
            <consortium name="EnsemblPlants"/>
        </authorList>
    </citation>
    <scope>IDENTIFICATION</scope>
    <source>
        <strain evidence="3">cv. Heinz 1706</strain>
    </source>
</reference>
<dbReference type="PANTHER" id="PTHR47952">
    <property type="entry name" value="TRYPTAMINE 5-HYDROXYLASE"/>
    <property type="match status" value="1"/>
</dbReference>
<dbReference type="Proteomes" id="UP000004994">
    <property type="component" value="Chromosome 9"/>
</dbReference>
<keyword evidence="2" id="KW-0479">Metal-binding</keyword>
<dbReference type="PANTHER" id="PTHR47952:SF3">
    <property type="entry name" value="CYTOCHROME P450 71B3-LIKE"/>
    <property type="match status" value="1"/>
</dbReference>
<keyword evidence="1" id="KW-0560">Oxidoreductase</keyword>
<dbReference type="OMA" id="PGIIPHK"/>
<proteinExistence type="predicted"/>
<dbReference type="GO" id="GO:0005506">
    <property type="term" value="F:iron ion binding"/>
    <property type="evidence" value="ECO:0007669"/>
    <property type="project" value="InterPro"/>
</dbReference>
<evidence type="ECO:0000313" key="3">
    <source>
        <dbReference type="EnsemblPlants" id="Solyc09g092565.1.1.1"/>
    </source>
</evidence>
<comment type="cofactor">
    <cofactor evidence="2">
        <name>heme</name>
        <dbReference type="ChEBI" id="CHEBI:30413"/>
    </cofactor>
</comment>
<dbReference type="Gene3D" id="1.10.630.10">
    <property type="entry name" value="Cytochrome P450"/>
    <property type="match status" value="1"/>
</dbReference>
<dbReference type="GO" id="GO:0004497">
    <property type="term" value="F:monooxygenase activity"/>
    <property type="evidence" value="ECO:0007669"/>
    <property type="project" value="InterPro"/>
</dbReference>
<keyword evidence="2" id="KW-0408">Iron</keyword>
<feature type="binding site" description="axial binding residue" evidence="2">
    <location>
        <position position="143"/>
    </location>
    <ligand>
        <name>heme</name>
        <dbReference type="ChEBI" id="CHEBI:30413"/>
    </ligand>
    <ligandPart>
        <name>Fe</name>
        <dbReference type="ChEBI" id="CHEBI:18248"/>
    </ligandPart>
</feature>
<dbReference type="InterPro" id="IPR001128">
    <property type="entry name" value="Cyt_P450"/>
</dbReference>
<sequence>MLVAGTDTSAATIIWAMIALIANPSAVKKVQVKFRESVGEKSIVSEYNVQNLRYFKAVIKETFRLYPPVPLLVARETMQNSMLEGYEIKPKTIDYVSAWAIGRDPDIWESSEEFIPERFLNNDIDYKSQDFELIPFGAVRRGCPGRALSVANVELVLSNLFYAFDWELPRGMKREDIDTDVLPGIIPHKKNTMVPCS</sequence>
<dbReference type="InterPro" id="IPR036396">
    <property type="entry name" value="Cyt_P450_sf"/>
</dbReference>
<evidence type="ECO:0008006" key="5">
    <source>
        <dbReference type="Google" id="ProtNLM"/>
    </source>
</evidence>
<dbReference type="Pfam" id="PF00067">
    <property type="entry name" value="p450"/>
    <property type="match status" value="1"/>
</dbReference>
<dbReference type="PRINTS" id="PR00463">
    <property type="entry name" value="EP450I"/>
</dbReference>
<keyword evidence="4" id="KW-1185">Reference proteome</keyword>
<dbReference type="Gramene" id="Solyc09g092565.1.1">
    <property type="protein sequence ID" value="Solyc09g092565.1.1.1"/>
    <property type="gene ID" value="Solyc09g092565.1"/>
</dbReference>
<accession>A0A3Q7J4I3</accession>
<dbReference type="InterPro" id="IPR002401">
    <property type="entry name" value="Cyt_P450_E_grp-I"/>
</dbReference>
<dbReference type="InParanoid" id="A0A3Q7J4I3"/>
<evidence type="ECO:0000256" key="2">
    <source>
        <dbReference type="PIRSR" id="PIRSR602401-1"/>
    </source>
</evidence>
<dbReference type="STRING" id="4081.A0A3Q7J4I3"/>